<dbReference type="Proteomes" id="UP000321424">
    <property type="component" value="Unassembled WGS sequence"/>
</dbReference>
<protein>
    <submittedName>
        <fullName evidence="1">Uncharacterized protein</fullName>
    </submittedName>
</protein>
<dbReference type="OrthoDB" id="4571332at2"/>
<evidence type="ECO:0000313" key="1">
    <source>
        <dbReference type="EMBL" id="GEM42029.1"/>
    </source>
</evidence>
<evidence type="ECO:0000313" key="2">
    <source>
        <dbReference type="Proteomes" id="UP000321424"/>
    </source>
</evidence>
<accession>A0A511MN42</accession>
<organism evidence="1 2">
    <name type="scientific">Nocardia ninae NBRC 108245</name>
    <dbReference type="NCBI Taxonomy" id="1210091"/>
    <lineage>
        <taxon>Bacteria</taxon>
        <taxon>Bacillati</taxon>
        <taxon>Actinomycetota</taxon>
        <taxon>Actinomycetes</taxon>
        <taxon>Mycobacteriales</taxon>
        <taxon>Nocardiaceae</taxon>
        <taxon>Nocardia</taxon>
    </lineage>
</organism>
<keyword evidence="2" id="KW-1185">Reference proteome</keyword>
<sequence>MNPETNNAEAGFDTSDPALHLEYLYGPQWRDVVRIVERAAQLTPDEMAKLNANKDAGFTAGPSANESIERLLASFRTSTADTQTAAIAAVTAKEFGRTRAVQIAGLIAGQSITPAISGGAEGFGGLLASLGGVGALSTINRAVTAAVLGDLVGRGDFTKDVYNALMDPWTDAIS</sequence>
<proteinExistence type="predicted"/>
<dbReference type="RefSeq" id="WP_135236555.1">
    <property type="nucleotide sequence ID" value="NZ_BJXA01000061.1"/>
</dbReference>
<name>A0A511MN42_9NOCA</name>
<dbReference type="AlphaFoldDB" id="A0A511MN42"/>
<dbReference type="EMBL" id="BJXA01000061">
    <property type="protein sequence ID" value="GEM42029.1"/>
    <property type="molecule type" value="Genomic_DNA"/>
</dbReference>
<comment type="caution">
    <text evidence="1">The sequence shown here is derived from an EMBL/GenBank/DDBJ whole genome shotgun (WGS) entry which is preliminary data.</text>
</comment>
<reference evidence="1 2" key="1">
    <citation type="submission" date="2019-07" db="EMBL/GenBank/DDBJ databases">
        <title>Whole genome shotgun sequence of Nocardia ninae NBRC 108245.</title>
        <authorList>
            <person name="Hosoyama A."/>
            <person name="Uohara A."/>
            <person name="Ohji S."/>
            <person name="Ichikawa N."/>
        </authorList>
    </citation>
    <scope>NUCLEOTIDE SEQUENCE [LARGE SCALE GENOMIC DNA]</scope>
    <source>
        <strain evidence="1 2">NBRC 108245</strain>
    </source>
</reference>
<gene>
    <name evidence="1" type="ORF">NN4_65480</name>
</gene>